<keyword evidence="1" id="KW-0812">Transmembrane</keyword>
<dbReference type="Proteomes" id="UP000277094">
    <property type="component" value="Unassembled WGS sequence"/>
</dbReference>
<evidence type="ECO:0000256" key="2">
    <source>
        <dbReference type="SAM" id="SignalP"/>
    </source>
</evidence>
<name>A0A3N0DNP9_9ACTN</name>
<keyword evidence="2" id="KW-0732">Signal</keyword>
<proteinExistence type="predicted"/>
<comment type="caution">
    <text evidence="3">The sequence shown here is derived from an EMBL/GenBank/DDBJ whole genome shotgun (WGS) entry which is preliminary data.</text>
</comment>
<dbReference type="AlphaFoldDB" id="A0A3N0DNP9"/>
<evidence type="ECO:0000313" key="3">
    <source>
        <dbReference type="EMBL" id="RNL77279.1"/>
    </source>
</evidence>
<feature type="signal peptide" evidence="2">
    <location>
        <begin position="1"/>
        <end position="34"/>
    </location>
</feature>
<keyword evidence="4" id="KW-1185">Reference proteome</keyword>
<feature type="transmembrane region" description="Helical" evidence="1">
    <location>
        <begin position="401"/>
        <end position="418"/>
    </location>
</feature>
<evidence type="ECO:0000313" key="4">
    <source>
        <dbReference type="Proteomes" id="UP000277094"/>
    </source>
</evidence>
<reference evidence="3 4" key="1">
    <citation type="submission" date="2018-11" db="EMBL/GenBank/DDBJ databases">
        <authorList>
            <person name="Li F."/>
        </authorList>
    </citation>
    <scope>NUCLEOTIDE SEQUENCE [LARGE SCALE GENOMIC DNA]</scope>
    <source>
        <strain evidence="3 4">KIS18-7</strain>
    </source>
</reference>
<sequence>MNRHLRAAAAVFALFGMLLLSTGVALIVAAPANASSSDRGGNCGGDDEHHKTVAKDRGDDGDCGGGCWGGDDDRKSVAKHKGDDDGDCGGGCWNDDDKNFGKHKSDRGDCGGGCWDDKGKSVSKHKGDCGGCDEQPPLKQSVSSHHNGDCNPCPPILSKHKNGDWNECEDPCKVIIIGKKSTQIPVDECIAPDPEVTFVDPSCANESTPSYSTSGDHSTFDLADGDTVAPGETVTVTAHTVFPYEYSDHSTSIGFEHTFGPAVTPEDCAEPTLAVPTDPSFTDPTCTTDGSVFVPNDPPSEGKKATGPVILTSDAEGVHYVVSGSLKAGETAYVDASALPGFVIGEGEPTHWEHTFTVPEDCPAVSPPVVDPTVVVAPTVVHAGLIGAVPSVDPRTEQGRVLVALGVALLVLAGGLGLRPSSVNRR</sequence>
<feature type="chain" id="PRO_5018242239" evidence="2">
    <location>
        <begin position="35"/>
        <end position="426"/>
    </location>
</feature>
<gene>
    <name evidence="3" type="ORF">EFL95_17605</name>
</gene>
<dbReference type="EMBL" id="RJSG01000005">
    <property type="protein sequence ID" value="RNL77279.1"/>
    <property type="molecule type" value="Genomic_DNA"/>
</dbReference>
<organism evidence="3 4">
    <name type="scientific">Nocardioides marmorisolisilvae</name>
    <dbReference type="NCBI Taxonomy" id="1542737"/>
    <lineage>
        <taxon>Bacteria</taxon>
        <taxon>Bacillati</taxon>
        <taxon>Actinomycetota</taxon>
        <taxon>Actinomycetes</taxon>
        <taxon>Propionibacteriales</taxon>
        <taxon>Nocardioidaceae</taxon>
        <taxon>Nocardioides</taxon>
    </lineage>
</organism>
<keyword evidence="1" id="KW-0472">Membrane</keyword>
<keyword evidence="1" id="KW-1133">Transmembrane helix</keyword>
<protein>
    <submittedName>
        <fullName evidence="3">Uncharacterized protein</fullName>
    </submittedName>
</protein>
<evidence type="ECO:0000256" key="1">
    <source>
        <dbReference type="SAM" id="Phobius"/>
    </source>
</evidence>
<accession>A0A3N0DNP9</accession>